<dbReference type="EMBL" id="CP006939">
    <property type="protein sequence ID" value="AHC14857.1"/>
    <property type="molecule type" value="Genomic_DNA"/>
</dbReference>
<protein>
    <submittedName>
        <fullName evidence="2">Uncharacterized protein</fullName>
    </submittedName>
</protein>
<dbReference type="HOGENOM" id="CLU_1229169_0_0_12"/>
<feature type="compositionally biased region" description="Basic and acidic residues" evidence="1">
    <location>
        <begin position="72"/>
        <end position="96"/>
    </location>
</feature>
<proteinExistence type="predicted"/>
<accession>V5WG90</accession>
<dbReference type="AlphaFoldDB" id="V5WG90"/>
<dbReference type="KEGG" id="slr:L21SP2_1460"/>
<organism evidence="2 3">
    <name type="scientific">Salinispira pacifica</name>
    <dbReference type="NCBI Taxonomy" id="1307761"/>
    <lineage>
        <taxon>Bacteria</taxon>
        <taxon>Pseudomonadati</taxon>
        <taxon>Spirochaetota</taxon>
        <taxon>Spirochaetia</taxon>
        <taxon>Spirochaetales</taxon>
        <taxon>Spirochaetaceae</taxon>
        <taxon>Salinispira</taxon>
    </lineage>
</organism>
<evidence type="ECO:0000313" key="2">
    <source>
        <dbReference type="EMBL" id="AHC14857.1"/>
    </source>
</evidence>
<feature type="compositionally biased region" description="Basic and acidic residues" evidence="1">
    <location>
        <begin position="1"/>
        <end position="20"/>
    </location>
</feature>
<feature type="region of interest" description="Disordered" evidence="1">
    <location>
        <begin position="1"/>
        <end position="181"/>
    </location>
</feature>
<feature type="compositionally biased region" description="Basic and acidic residues" evidence="1">
    <location>
        <begin position="148"/>
        <end position="166"/>
    </location>
</feature>
<gene>
    <name evidence="2" type="ORF">L21SP2_1460</name>
</gene>
<keyword evidence="3" id="KW-1185">Reference proteome</keyword>
<feature type="compositionally biased region" description="Basic and acidic residues" evidence="1">
    <location>
        <begin position="33"/>
        <end position="45"/>
    </location>
</feature>
<sequence>MRGRREGEDRKASNGAESRHPGNMAEQALEAPTRADNKKGDDPKGHLPFCILGERDSNTRTGAKIWSAEAPGRSREERGRREGEDRKASNGAESRHPGNMAEQALEAPTRADNKKGDDPKGHLPFCILGERDSNTRTGAKTWSAEAPGRSREVRGRREGRRQEGVDRSGVPPPTAAYPSKAKHFDQGRRGLALQSFDIHITGLCHVLPALARIYLSKLSYSARFA</sequence>
<dbReference type="Proteomes" id="UP000018680">
    <property type="component" value="Chromosome"/>
</dbReference>
<feature type="compositionally biased region" description="Basic and acidic residues" evidence="1">
    <location>
        <begin position="109"/>
        <end position="121"/>
    </location>
</feature>
<name>V5WG90_9SPIO</name>
<evidence type="ECO:0000256" key="1">
    <source>
        <dbReference type="SAM" id="MobiDB-lite"/>
    </source>
</evidence>
<reference evidence="2 3" key="1">
    <citation type="journal article" date="2015" name="Stand. Genomic Sci.">
        <title>Complete genome sequence and description of Salinispira pacifica gen. nov., sp. nov., a novel spirochaete isolated form a hypersaline microbial mat.</title>
        <authorList>
            <person name="Ben Hania W."/>
            <person name="Joseph M."/>
            <person name="Schumann P."/>
            <person name="Bunk B."/>
            <person name="Fiebig A."/>
            <person name="Sproer C."/>
            <person name="Klenk H.P."/>
            <person name="Fardeau M.L."/>
            <person name="Spring S."/>
        </authorList>
    </citation>
    <scope>NUCLEOTIDE SEQUENCE [LARGE SCALE GENOMIC DNA]</scope>
    <source>
        <strain evidence="2 3">L21-RPul-D2</strain>
    </source>
</reference>
<evidence type="ECO:0000313" key="3">
    <source>
        <dbReference type="Proteomes" id="UP000018680"/>
    </source>
</evidence>